<evidence type="ECO:0000313" key="7">
    <source>
        <dbReference type="EnsemblPlants" id="OPUNC06G17450.1"/>
    </source>
</evidence>
<dbReference type="HOGENOM" id="CLU_1345133_0_0_1"/>
<reference evidence="7" key="2">
    <citation type="submission" date="2018-05" db="EMBL/GenBank/DDBJ databases">
        <title>OpunRS2 (Oryza punctata Reference Sequence Version 2).</title>
        <authorList>
            <person name="Zhang J."/>
            <person name="Kudrna D."/>
            <person name="Lee S."/>
            <person name="Talag J."/>
            <person name="Welchert J."/>
            <person name="Wing R.A."/>
        </authorList>
    </citation>
    <scope>NUCLEOTIDE SEQUENCE [LARGE SCALE GENOMIC DNA]</scope>
</reference>
<feature type="region of interest" description="Disordered" evidence="5">
    <location>
        <begin position="149"/>
        <end position="169"/>
    </location>
</feature>
<proteinExistence type="predicted"/>
<sequence>MLVYEKKLMKEKVFLNAKIWLFRSGCCKATRAWIEGLPEAATGDEAFFFANVRAKNGKGSRRKCIVEGGGYLQGQRMCVDGEKLVIPDGGGGGVGGSGVEVTWRKYVLSYFAGGEKGSSGWVMHEYAITMPTDLASSLMRLYRIRISGHGKKRKREPESQSAHDDNGRAHCAPQIAMAETAMLEDSAPLPQPVHPSCSGGELCL</sequence>
<evidence type="ECO:0000313" key="8">
    <source>
        <dbReference type="Proteomes" id="UP000026962"/>
    </source>
</evidence>
<dbReference type="GO" id="GO:0006355">
    <property type="term" value="P:regulation of DNA-templated transcription"/>
    <property type="evidence" value="ECO:0007669"/>
    <property type="project" value="InterPro"/>
</dbReference>
<dbReference type="Gramene" id="OPUNC06G17450.1">
    <property type="protein sequence ID" value="OPUNC06G17450.1"/>
    <property type="gene ID" value="OPUNC06G17450"/>
</dbReference>
<feature type="compositionally biased region" description="Basic and acidic residues" evidence="5">
    <location>
        <begin position="155"/>
        <end position="168"/>
    </location>
</feature>
<evidence type="ECO:0000259" key="6">
    <source>
        <dbReference type="Pfam" id="PF02365"/>
    </source>
</evidence>
<evidence type="ECO:0000256" key="3">
    <source>
        <dbReference type="ARBA" id="ARBA00023163"/>
    </source>
</evidence>
<dbReference type="InterPro" id="IPR003441">
    <property type="entry name" value="NAC-dom"/>
</dbReference>
<keyword evidence="3" id="KW-0804">Transcription</keyword>
<dbReference type="EnsemblPlants" id="OPUNC06G17450.1">
    <property type="protein sequence ID" value="OPUNC06G17450.1"/>
    <property type="gene ID" value="OPUNC06G17450"/>
</dbReference>
<protein>
    <recommendedName>
        <fullName evidence="6">NAC domain-containing protein</fullName>
    </recommendedName>
</protein>
<name>A0A0E0LCX1_ORYPU</name>
<dbReference type="InterPro" id="IPR036093">
    <property type="entry name" value="NAC_dom_sf"/>
</dbReference>
<keyword evidence="8" id="KW-1185">Reference proteome</keyword>
<dbReference type="Pfam" id="PF02365">
    <property type="entry name" value="NAM"/>
    <property type="match status" value="1"/>
</dbReference>
<evidence type="ECO:0000256" key="4">
    <source>
        <dbReference type="ARBA" id="ARBA00023242"/>
    </source>
</evidence>
<reference evidence="7" key="1">
    <citation type="submission" date="2015-04" db="UniProtKB">
        <authorList>
            <consortium name="EnsemblPlants"/>
        </authorList>
    </citation>
    <scope>IDENTIFICATION</scope>
</reference>
<evidence type="ECO:0000256" key="2">
    <source>
        <dbReference type="ARBA" id="ARBA00023125"/>
    </source>
</evidence>
<accession>A0A0E0LCX1</accession>
<evidence type="ECO:0000256" key="5">
    <source>
        <dbReference type="SAM" id="MobiDB-lite"/>
    </source>
</evidence>
<dbReference type="AlphaFoldDB" id="A0A0E0LCX1"/>
<dbReference type="Gene3D" id="2.170.150.80">
    <property type="entry name" value="NAC domain"/>
    <property type="match status" value="1"/>
</dbReference>
<keyword evidence="2" id="KW-0238">DNA-binding</keyword>
<organism evidence="7">
    <name type="scientific">Oryza punctata</name>
    <name type="common">Red rice</name>
    <dbReference type="NCBI Taxonomy" id="4537"/>
    <lineage>
        <taxon>Eukaryota</taxon>
        <taxon>Viridiplantae</taxon>
        <taxon>Streptophyta</taxon>
        <taxon>Embryophyta</taxon>
        <taxon>Tracheophyta</taxon>
        <taxon>Spermatophyta</taxon>
        <taxon>Magnoliopsida</taxon>
        <taxon>Liliopsida</taxon>
        <taxon>Poales</taxon>
        <taxon>Poaceae</taxon>
        <taxon>BOP clade</taxon>
        <taxon>Oryzoideae</taxon>
        <taxon>Oryzeae</taxon>
        <taxon>Oryzinae</taxon>
        <taxon>Oryza</taxon>
    </lineage>
</organism>
<dbReference type="GO" id="GO:0003677">
    <property type="term" value="F:DNA binding"/>
    <property type="evidence" value="ECO:0007669"/>
    <property type="project" value="UniProtKB-KW"/>
</dbReference>
<keyword evidence="1" id="KW-0805">Transcription regulation</keyword>
<evidence type="ECO:0000256" key="1">
    <source>
        <dbReference type="ARBA" id="ARBA00023015"/>
    </source>
</evidence>
<keyword evidence="4" id="KW-0539">Nucleus</keyword>
<feature type="domain" description="NAC" evidence="6">
    <location>
        <begin position="37"/>
        <end position="127"/>
    </location>
</feature>
<dbReference type="SUPFAM" id="SSF101941">
    <property type="entry name" value="NAC domain"/>
    <property type="match status" value="1"/>
</dbReference>
<dbReference type="Proteomes" id="UP000026962">
    <property type="component" value="Chromosome 6"/>
</dbReference>